<dbReference type="Proteomes" id="UP001345013">
    <property type="component" value="Unassembled WGS sequence"/>
</dbReference>
<accession>A0ABR0JXC1</accession>
<reference evidence="1 2" key="1">
    <citation type="submission" date="2023-08" db="EMBL/GenBank/DDBJ databases">
        <title>Black Yeasts Isolated from many extreme environments.</title>
        <authorList>
            <person name="Coleine C."/>
            <person name="Stajich J.E."/>
            <person name="Selbmann L."/>
        </authorList>
    </citation>
    <scope>NUCLEOTIDE SEQUENCE [LARGE SCALE GENOMIC DNA]</scope>
    <source>
        <strain evidence="1 2">CCFEE 5885</strain>
    </source>
</reference>
<sequence>MHHWLTACRSAISAPSSGGLPSGHREVSRRDDGALDVILNTSAINDPWSSSLDADVSAATNTSSGSDTTSCSPVVVTNITRTVVYTMTLSHFHPYSHHGHGCSSGRDNCTGVLPQTFRDANLTSSAASDVVVIPALLTANRSFTWSSPSLSAASPISSFVSAATRRGDADACGGKLMWMIISIMREGRVDLDTATDVAFGVRVWDLATPRLPHEVFGDTWRTTVGLVAEGDVARRA</sequence>
<protein>
    <submittedName>
        <fullName evidence="1">Uncharacterized protein</fullName>
    </submittedName>
</protein>
<dbReference type="EMBL" id="JAVRRG010000199">
    <property type="protein sequence ID" value="KAK5077787.1"/>
    <property type="molecule type" value="Genomic_DNA"/>
</dbReference>
<name>A0ABR0JXC1_9EURO</name>
<evidence type="ECO:0000313" key="2">
    <source>
        <dbReference type="Proteomes" id="UP001345013"/>
    </source>
</evidence>
<gene>
    <name evidence="1" type="ORF">LTR24_009310</name>
</gene>
<proteinExistence type="predicted"/>
<evidence type="ECO:0000313" key="1">
    <source>
        <dbReference type="EMBL" id="KAK5077787.1"/>
    </source>
</evidence>
<organism evidence="1 2">
    <name type="scientific">Lithohypha guttulata</name>
    <dbReference type="NCBI Taxonomy" id="1690604"/>
    <lineage>
        <taxon>Eukaryota</taxon>
        <taxon>Fungi</taxon>
        <taxon>Dikarya</taxon>
        <taxon>Ascomycota</taxon>
        <taxon>Pezizomycotina</taxon>
        <taxon>Eurotiomycetes</taxon>
        <taxon>Chaetothyriomycetidae</taxon>
        <taxon>Chaetothyriales</taxon>
        <taxon>Trichomeriaceae</taxon>
        <taxon>Lithohypha</taxon>
    </lineage>
</organism>
<comment type="caution">
    <text evidence="1">The sequence shown here is derived from an EMBL/GenBank/DDBJ whole genome shotgun (WGS) entry which is preliminary data.</text>
</comment>
<keyword evidence="2" id="KW-1185">Reference proteome</keyword>